<organism evidence="2 3">
    <name type="scientific">Acaulospora morrowiae</name>
    <dbReference type="NCBI Taxonomy" id="94023"/>
    <lineage>
        <taxon>Eukaryota</taxon>
        <taxon>Fungi</taxon>
        <taxon>Fungi incertae sedis</taxon>
        <taxon>Mucoromycota</taxon>
        <taxon>Glomeromycotina</taxon>
        <taxon>Glomeromycetes</taxon>
        <taxon>Diversisporales</taxon>
        <taxon>Acaulosporaceae</taxon>
        <taxon>Acaulospora</taxon>
    </lineage>
</organism>
<comment type="caution">
    <text evidence="2">The sequence shown here is derived from an EMBL/GenBank/DDBJ whole genome shotgun (WGS) entry which is preliminary data.</text>
</comment>
<evidence type="ECO:0000256" key="1">
    <source>
        <dbReference type="SAM" id="MobiDB-lite"/>
    </source>
</evidence>
<dbReference type="EMBL" id="CAJVPV010002212">
    <property type="protein sequence ID" value="CAG8521024.1"/>
    <property type="molecule type" value="Genomic_DNA"/>
</dbReference>
<feature type="compositionally biased region" description="Basic and acidic residues" evidence="1">
    <location>
        <begin position="32"/>
        <end position="45"/>
    </location>
</feature>
<feature type="non-terminal residue" evidence="2">
    <location>
        <position position="1"/>
    </location>
</feature>
<protein>
    <submittedName>
        <fullName evidence="2">12501_t:CDS:1</fullName>
    </submittedName>
</protein>
<reference evidence="2" key="1">
    <citation type="submission" date="2021-06" db="EMBL/GenBank/DDBJ databases">
        <authorList>
            <person name="Kallberg Y."/>
            <person name="Tangrot J."/>
            <person name="Rosling A."/>
        </authorList>
    </citation>
    <scope>NUCLEOTIDE SEQUENCE</scope>
    <source>
        <strain evidence="2">CL551</strain>
    </source>
</reference>
<gene>
    <name evidence="2" type="ORF">AMORRO_LOCUS4205</name>
</gene>
<accession>A0A9N9FAH7</accession>
<evidence type="ECO:0000313" key="3">
    <source>
        <dbReference type="Proteomes" id="UP000789342"/>
    </source>
</evidence>
<evidence type="ECO:0000313" key="2">
    <source>
        <dbReference type="EMBL" id="CAG8521024.1"/>
    </source>
</evidence>
<dbReference type="Proteomes" id="UP000789342">
    <property type="component" value="Unassembled WGS sequence"/>
</dbReference>
<keyword evidence="3" id="KW-1185">Reference proteome</keyword>
<dbReference type="AlphaFoldDB" id="A0A9N9FAH7"/>
<feature type="region of interest" description="Disordered" evidence="1">
    <location>
        <begin position="24"/>
        <end position="45"/>
    </location>
</feature>
<proteinExistence type="predicted"/>
<sequence>DMHENITLPIYSIFQLTLGRKREHNVEQNNNKQKEKQRITKEKTPKTTITAANNITNITTITTNPSPQINNNIVGKSEVIINEAYVADSEGRITFLRR</sequence>
<name>A0A9N9FAH7_9GLOM</name>